<evidence type="ECO:0000313" key="2">
    <source>
        <dbReference type="Proteomes" id="UP001530293"/>
    </source>
</evidence>
<dbReference type="EMBL" id="JALLBG020000082">
    <property type="protein sequence ID" value="KAL3766654.1"/>
    <property type="molecule type" value="Genomic_DNA"/>
</dbReference>
<evidence type="ECO:0008006" key="3">
    <source>
        <dbReference type="Google" id="ProtNLM"/>
    </source>
</evidence>
<evidence type="ECO:0000313" key="1">
    <source>
        <dbReference type="EMBL" id="KAL3766654.1"/>
    </source>
</evidence>
<comment type="caution">
    <text evidence="1">The sequence shown here is derived from an EMBL/GenBank/DDBJ whole genome shotgun (WGS) entry which is preliminary data.</text>
</comment>
<dbReference type="Proteomes" id="UP001530293">
    <property type="component" value="Unassembled WGS sequence"/>
</dbReference>
<protein>
    <recommendedName>
        <fullName evidence="3">Retrotransposon gag domain-containing protein</fullName>
    </recommendedName>
</protein>
<accession>A0ABD3MRP3</accession>
<sequence length="321" mass="37572">MRLLGHIFDIGIKQGKVGADLMLMLSTQEAILFYVEINFAGDIAAELRNKEKLDLPAPGYSQEILERHQRLLDLHHKMAENLQLARMQIRDSLVDQIDADPYNVDLKDKLAEVEKEISQAELDALERDVPVQLSDIEKIEYEVACESHWETVKQLRQHRDQAYYLILGQCTQRLQTGMTMDPSWEAVRRSTDPLELYELIKKVILKQQHPVASHVEQMKAFFTIKQGNLSIDQYYNRFKRMYEITKLAEVEFKHKIFCDYVAERKLNESKFDLLNPTQQKEVETIAEERYIAYLFIKNSGSQHDELKRKLHNDSYVLTARA</sequence>
<reference evidence="1 2" key="1">
    <citation type="submission" date="2024-10" db="EMBL/GenBank/DDBJ databases">
        <title>Updated reference genomes for cyclostephanoid diatoms.</title>
        <authorList>
            <person name="Roberts W.R."/>
            <person name="Alverson A.J."/>
        </authorList>
    </citation>
    <scope>NUCLEOTIDE SEQUENCE [LARGE SCALE GENOMIC DNA]</scope>
    <source>
        <strain evidence="1 2">AJA232-27</strain>
    </source>
</reference>
<proteinExistence type="predicted"/>
<keyword evidence="2" id="KW-1185">Reference proteome</keyword>
<gene>
    <name evidence="1" type="ORF">ACHAWU_003410</name>
</gene>
<dbReference type="AlphaFoldDB" id="A0ABD3MRP3"/>
<name>A0ABD3MRP3_9STRA</name>
<organism evidence="1 2">
    <name type="scientific">Discostella pseudostelligera</name>
    <dbReference type="NCBI Taxonomy" id="259834"/>
    <lineage>
        <taxon>Eukaryota</taxon>
        <taxon>Sar</taxon>
        <taxon>Stramenopiles</taxon>
        <taxon>Ochrophyta</taxon>
        <taxon>Bacillariophyta</taxon>
        <taxon>Coscinodiscophyceae</taxon>
        <taxon>Thalassiosirophycidae</taxon>
        <taxon>Stephanodiscales</taxon>
        <taxon>Stephanodiscaceae</taxon>
        <taxon>Discostella</taxon>
    </lineage>
</organism>